<protein>
    <recommendedName>
        <fullName evidence="3">Dystroglycan-type cadherin-like domain-containing protein</fullName>
    </recommendedName>
</protein>
<sequence length="1137" mass="120391">MRSSLGCRPGTSQIRTGLALSALLLVSGSLADVTLRNPIAGQLPRIARLDSPYSWSFGSDTFTTDNVGHTISYDAQGLPSWATFDSVSRTISGSPRASDAGSATVTIVASEEGGESARDSFDLVTRAGRGASLNKPLPQQLPEASSLSPGNILPGGEQHLPLGWSFSLGFAGDTFTSPSGNLRTAARLSTGAPLPGWLHYDPTLTLWGVAPTTPGNEGSSFEVVVSASTVDGYSDASSSVVLVVSAGALTLGRPLRAVNATAGSAFEHTIEPPQVLIDGRQQAGQTNFDVALDTTSYPWMSFDASSRVIKGTPPVDTTGNTSSTLMVPISIKDADHDALQTNLTFNVFPSAFTDSTLPDVSVQSGKRFQVDLAQYIRAGGDQRRPPVNVTLDPPSAMDWINVDKKGPSLSGQAPAELKDAKVRVTLQAVNPDGAGGGVSSTSFMLLSSDRAAPAPSTKPGGRDNADVGGSKGLSSSAKIALAASLGSVGGIFLLVLLMMCCRRTCAAEEHDTHGRQLDFDTSADDDRTLTEGKSPMMVFGAKSSPLMQKWRRAKHRDDASPYLHAGHSPYSEKRIVGGGIISSKVSRENMGKSGSQVSITMHNVGEPATGPVPTQEERPTKSKLLGFLKVKSKSGRSLVRDATFNSAHRNAQAAGSIGLGLEGIVDGDNPYGDPNLPIGHSRSHARSSWESDLWMHDGSRASSRHSQRAETPGSGSVSISIFSGDSRSESPTEVPVRRGGLVPMRHRNAHINDSPAFNLGHGFDTRPTEADGDHDVNRSRHRLANMTTSATIDEELDGDVDAVVTRARKVQVQSTGTVSAPQQVTIQPGQRNTSHRVVAMDHDISSSVAAFEDAEDEPVYVEDVLRREQEQASSADQGKRTSYMPGLGGADISAVRFDDGPAERTIVRPEETVRVVRPSIAPLPPTPQLPIGGADTEAALDFPFDTAPAPDRRRPSSMSGQGGRHRQAEQHVRATPGELIRVKVLSASQAPPIMGGAPDSPGKRSGRRLNYTPVLQDDKYVEYWNTRPSFLEWLTWDSRMQELSGTVPPKFGPTPISLRIAILARPVYTPQQAPPSPALGSSGAAGRNKRHSRASSIESTATAVDEEVVAVVVVHIQKSGLDGAGATSIELQRGHAF</sequence>
<dbReference type="InterPro" id="IPR006644">
    <property type="entry name" value="Cadg"/>
</dbReference>
<dbReference type="InterPro" id="IPR013783">
    <property type="entry name" value="Ig-like_fold"/>
</dbReference>
<reference evidence="4 5" key="1">
    <citation type="journal article" date="2013" name="Plant Cell">
        <title>The transition from a phytopathogenic smut ancestor to an anamorphic biocontrol agent deciphered by comparative whole-genome analysis.</title>
        <authorList>
            <person name="Lefebvre F."/>
            <person name="Joly D.L."/>
            <person name="Labbe C."/>
            <person name="Teichmann B."/>
            <person name="Linning R."/>
            <person name="Belzile F."/>
            <person name="Bakkeren G."/>
            <person name="Belanger R.R."/>
        </authorList>
    </citation>
    <scope>NUCLEOTIDE SEQUENCE [LARGE SCALE GENOMIC DNA]</scope>
    <source>
        <strain evidence="4 5">PF-1</strain>
    </source>
</reference>
<feature type="region of interest" description="Disordered" evidence="1">
    <location>
        <begin position="941"/>
        <end position="1009"/>
    </location>
</feature>
<evidence type="ECO:0000259" key="3">
    <source>
        <dbReference type="SMART" id="SM00736"/>
    </source>
</evidence>
<dbReference type="SUPFAM" id="SSF49313">
    <property type="entry name" value="Cadherin-like"/>
    <property type="match status" value="3"/>
</dbReference>
<dbReference type="HOGENOM" id="CLU_262316_0_0_1"/>
<dbReference type="Pfam" id="PF05345">
    <property type="entry name" value="He_PIG"/>
    <property type="match status" value="1"/>
</dbReference>
<organism evidence="4 5">
    <name type="scientific">Pseudozyma flocculosa PF-1</name>
    <dbReference type="NCBI Taxonomy" id="1277687"/>
    <lineage>
        <taxon>Eukaryota</taxon>
        <taxon>Fungi</taxon>
        <taxon>Dikarya</taxon>
        <taxon>Basidiomycota</taxon>
        <taxon>Ustilaginomycotina</taxon>
        <taxon>Ustilaginomycetes</taxon>
        <taxon>Ustilaginales</taxon>
        <taxon>Ustilaginaceae</taxon>
        <taxon>Pseudozyma</taxon>
    </lineage>
</organism>
<dbReference type="InterPro" id="IPR015919">
    <property type="entry name" value="Cadherin-like_sf"/>
</dbReference>
<accession>A0A061HCF9</accession>
<dbReference type="Gene3D" id="2.60.40.10">
    <property type="entry name" value="Immunoglobulins"/>
    <property type="match status" value="3"/>
</dbReference>
<evidence type="ECO:0000256" key="2">
    <source>
        <dbReference type="SAM" id="SignalP"/>
    </source>
</evidence>
<feature type="region of interest" description="Disordered" evidence="1">
    <location>
        <begin position="1071"/>
        <end position="1099"/>
    </location>
</feature>
<evidence type="ECO:0000256" key="1">
    <source>
        <dbReference type="SAM" id="MobiDB-lite"/>
    </source>
</evidence>
<dbReference type="OrthoDB" id="414243at2759"/>
<dbReference type="eggNOG" id="ENOG502QURR">
    <property type="taxonomic scope" value="Eukaryota"/>
</dbReference>
<gene>
    <name evidence="4" type="ORF">PFL1_04128</name>
</gene>
<dbReference type="Proteomes" id="UP000053664">
    <property type="component" value="Unassembled WGS sequence"/>
</dbReference>
<feature type="compositionally biased region" description="Low complexity" evidence="1">
    <location>
        <begin position="713"/>
        <end position="725"/>
    </location>
</feature>
<proteinExistence type="predicted"/>
<feature type="chain" id="PRO_5001604107" description="Dystroglycan-type cadherin-like domain-containing protein" evidence="2">
    <location>
        <begin position="32"/>
        <end position="1137"/>
    </location>
</feature>
<dbReference type="RefSeq" id="XP_007879843.1">
    <property type="nucleotide sequence ID" value="XM_007881652.1"/>
</dbReference>
<dbReference type="KEGG" id="pfp:PFL1_04128"/>
<dbReference type="GeneID" id="19318235"/>
<dbReference type="SMART" id="SM00736">
    <property type="entry name" value="CADG"/>
    <property type="match status" value="1"/>
</dbReference>
<feature type="region of interest" description="Disordered" evidence="1">
    <location>
        <begin position="698"/>
        <end position="735"/>
    </location>
</feature>
<dbReference type="GO" id="GO:0005509">
    <property type="term" value="F:calcium ion binding"/>
    <property type="evidence" value="ECO:0007669"/>
    <property type="project" value="InterPro"/>
</dbReference>
<feature type="region of interest" description="Disordered" evidence="1">
    <location>
        <begin position="450"/>
        <end position="470"/>
    </location>
</feature>
<evidence type="ECO:0000313" key="4">
    <source>
        <dbReference type="EMBL" id="EPQ28301.1"/>
    </source>
</evidence>
<dbReference type="AlphaFoldDB" id="A0A061HCF9"/>
<dbReference type="EMBL" id="KE361635">
    <property type="protein sequence ID" value="EPQ28301.1"/>
    <property type="molecule type" value="Genomic_DNA"/>
</dbReference>
<feature type="signal peptide" evidence="2">
    <location>
        <begin position="1"/>
        <end position="31"/>
    </location>
</feature>
<keyword evidence="2" id="KW-0732">Signal</keyword>
<name>A0A061HCF9_9BASI</name>
<feature type="domain" description="Dystroglycan-type cadherin-like" evidence="3">
    <location>
        <begin position="34"/>
        <end position="132"/>
    </location>
</feature>
<evidence type="ECO:0000313" key="5">
    <source>
        <dbReference type="Proteomes" id="UP000053664"/>
    </source>
</evidence>
<feature type="region of interest" description="Disordered" evidence="1">
    <location>
        <begin position="131"/>
        <end position="152"/>
    </location>
</feature>
<dbReference type="GO" id="GO:0016020">
    <property type="term" value="C:membrane"/>
    <property type="evidence" value="ECO:0007669"/>
    <property type="project" value="InterPro"/>
</dbReference>